<dbReference type="InterPro" id="IPR036291">
    <property type="entry name" value="NAD(P)-bd_dom_sf"/>
</dbReference>
<protein>
    <submittedName>
        <fullName evidence="1">CAZy families GT26 protein</fullName>
    </submittedName>
</protein>
<organism evidence="1">
    <name type="scientific">uncultured Rhodopirellula sp</name>
    <dbReference type="NCBI Taxonomy" id="666712"/>
    <lineage>
        <taxon>Bacteria</taxon>
        <taxon>Pseudomonadati</taxon>
        <taxon>Planctomycetota</taxon>
        <taxon>Planctomycetia</taxon>
        <taxon>Pirellulales</taxon>
        <taxon>Pirellulaceae</taxon>
        <taxon>Rhodopirellula</taxon>
        <taxon>environmental samples</taxon>
    </lineage>
</organism>
<dbReference type="EMBL" id="KF125130">
    <property type="protein sequence ID" value="AIA92453.1"/>
    <property type="molecule type" value="Genomic_DNA"/>
</dbReference>
<accession>A0A060C746</accession>
<reference evidence="1" key="1">
    <citation type="journal article" date="2013" name="Environ. Microbiol.">
        <title>Seasonally variable intestinal metagenomes of the red palm weevil (Rhynchophorus ferrugineus).</title>
        <authorList>
            <person name="Jia S."/>
            <person name="Zhang X."/>
            <person name="Zhang G."/>
            <person name="Yin A."/>
            <person name="Zhang S."/>
            <person name="Li F."/>
            <person name="Wang L."/>
            <person name="Zhao D."/>
            <person name="Yun Q."/>
            <person name="Tala"/>
            <person name="Wang J."/>
            <person name="Sun G."/>
            <person name="Baabdullah M."/>
            <person name="Yu X."/>
            <person name="Hu S."/>
            <person name="Al-Mssallem I.S."/>
            <person name="Yu J."/>
        </authorList>
    </citation>
    <scope>NUCLEOTIDE SEQUENCE</scope>
</reference>
<sequence>AFWAFFQNPRSGEVYNIGGGRDCNCSMLEAIELCESISGRRLDWSYSEESRAGDHIWWISDTRRFREHYPRMVHPARCRRDPRGDTCRQQAALAGGELGICATMASSTCWGIGVSSIDRTAAATRVIDAARGRAALKVTALAVHGVMTGVMDAQHR</sequence>
<dbReference type="Gene3D" id="3.40.50.720">
    <property type="entry name" value="NAD(P)-binding Rossmann-like Domain"/>
    <property type="match status" value="1"/>
</dbReference>
<dbReference type="SUPFAM" id="SSF51735">
    <property type="entry name" value="NAD(P)-binding Rossmann-fold domains"/>
    <property type="match status" value="1"/>
</dbReference>
<dbReference type="Gene3D" id="3.90.25.10">
    <property type="entry name" value="UDP-galactose 4-epimerase, domain 1"/>
    <property type="match status" value="1"/>
</dbReference>
<dbReference type="AlphaFoldDB" id="A0A060C746"/>
<evidence type="ECO:0000313" key="1">
    <source>
        <dbReference type="EMBL" id="AIA92453.1"/>
    </source>
</evidence>
<name>A0A060C746_9BACT</name>
<proteinExistence type="predicted"/>
<feature type="non-terminal residue" evidence="1">
    <location>
        <position position="156"/>
    </location>
</feature>
<feature type="non-terminal residue" evidence="1">
    <location>
        <position position="1"/>
    </location>
</feature>